<protein>
    <submittedName>
        <fullName evidence="1">Ankyrin repeat protein</fullName>
    </submittedName>
</protein>
<reference evidence="1 2" key="1">
    <citation type="journal article" date="2021" name="Nat. Commun.">
        <title>Genetic determinants of endophytism in the Arabidopsis root mycobiome.</title>
        <authorList>
            <person name="Mesny F."/>
            <person name="Miyauchi S."/>
            <person name="Thiergart T."/>
            <person name="Pickel B."/>
            <person name="Atanasova L."/>
            <person name="Karlsson M."/>
            <person name="Huettel B."/>
            <person name="Barry K.W."/>
            <person name="Haridas S."/>
            <person name="Chen C."/>
            <person name="Bauer D."/>
            <person name="Andreopoulos W."/>
            <person name="Pangilinan J."/>
            <person name="LaButti K."/>
            <person name="Riley R."/>
            <person name="Lipzen A."/>
            <person name="Clum A."/>
            <person name="Drula E."/>
            <person name="Henrissat B."/>
            <person name="Kohler A."/>
            <person name="Grigoriev I.V."/>
            <person name="Martin F.M."/>
            <person name="Hacquard S."/>
        </authorList>
    </citation>
    <scope>NUCLEOTIDE SEQUENCE [LARGE SCALE GENOMIC DNA]</scope>
    <source>
        <strain evidence="1 2">MPI-SDFR-AT-0079</strain>
    </source>
</reference>
<organism evidence="1 2">
    <name type="scientific">Chaetomium tenue</name>
    <dbReference type="NCBI Taxonomy" id="1854479"/>
    <lineage>
        <taxon>Eukaryota</taxon>
        <taxon>Fungi</taxon>
        <taxon>Dikarya</taxon>
        <taxon>Ascomycota</taxon>
        <taxon>Pezizomycotina</taxon>
        <taxon>Sordariomycetes</taxon>
        <taxon>Sordariomycetidae</taxon>
        <taxon>Sordariales</taxon>
        <taxon>Chaetomiaceae</taxon>
        <taxon>Chaetomium</taxon>
    </lineage>
</organism>
<evidence type="ECO:0000313" key="2">
    <source>
        <dbReference type="Proteomes" id="UP000724584"/>
    </source>
</evidence>
<dbReference type="EMBL" id="JAGIZQ010000007">
    <property type="protein sequence ID" value="KAH6617488.1"/>
    <property type="molecule type" value="Genomic_DNA"/>
</dbReference>
<dbReference type="Proteomes" id="UP000724584">
    <property type="component" value="Unassembled WGS sequence"/>
</dbReference>
<keyword evidence="2" id="KW-1185">Reference proteome</keyword>
<name>A0ACB7NVK3_9PEZI</name>
<comment type="caution">
    <text evidence="1">The sequence shown here is derived from an EMBL/GenBank/DDBJ whole genome shotgun (WGS) entry which is preliminary data.</text>
</comment>
<sequence length="543" mass="60916">MWDFSTVQFKPDSSHRSISELRPVRGTTPNEEAEMKRSAPAAIVLFWTAENVTVLCPFCHRSHKHVYAAEHFRRREYFGSFLQDTRGRYEYVRPSPDRCVLDLAPCTLDQAEGTASYTVLFPFEDDPRTEGLDFEINPSHGAEMYCTVGLPVQRSKDTETEKDRRIRLGLKKIPIGNDPITNMDSGSSSSLTSIVAGAAAGDVPRMEDLLSRSPNPQFLLEARDPGEGGSVLSLAIRNGHSKAVDFFIDHGVDVNAADAKGRTPLMEAALWGQPRIVDKLLRAGARSDVRDNSGRVAAEFADESEANDEERHQRHLDYSESPYFAKQDRKFIRGLLGGADPREPNPKSLAVGNVDDAFFHNLAHTNTISFVTPRTGIHISSLSKTCAFLDRGNPFSVVGSLSGFKDLDDQEFFLPGDGFEQLNCQYWKRETVEVARAFGFEFPSHACDQGRPGSFFASHAEAMLMCFYVKRNYIFRDYREGDTVKDDFLQLFLLQPRNRGAHVIVSKTPCDSCTKLRECIRSKLDVKFDFVVVETREQGDEPN</sequence>
<evidence type="ECO:0000313" key="1">
    <source>
        <dbReference type="EMBL" id="KAH6617488.1"/>
    </source>
</evidence>
<proteinExistence type="predicted"/>
<accession>A0ACB7NVK3</accession>
<gene>
    <name evidence="1" type="ORF">F5144DRAFT_393476</name>
</gene>